<evidence type="ECO:0000256" key="3">
    <source>
        <dbReference type="ARBA" id="ARBA00022777"/>
    </source>
</evidence>
<dbReference type="CDD" id="cd14014">
    <property type="entry name" value="STKc_PknB_like"/>
    <property type="match status" value="1"/>
</dbReference>
<keyword evidence="4 5" id="KW-0067">ATP-binding</keyword>
<dbReference type="EMBL" id="BMDX01000013">
    <property type="protein sequence ID" value="GGA81989.1"/>
    <property type="molecule type" value="Genomic_DNA"/>
</dbReference>
<keyword evidence="7" id="KW-0723">Serine/threonine-protein kinase</keyword>
<dbReference type="Gene3D" id="3.30.200.20">
    <property type="entry name" value="Phosphorylase Kinase, domain 1"/>
    <property type="match status" value="1"/>
</dbReference>
<dbReference type="SUPFAM" id="SSF56112">
    <property type="entry name" value="Protein kinase-like (PK-like)"/>
    <property type="match status" value="1"/>
</dbReference>
<dbReference type="Pfam" id="PF00069">
    <property type="entry name" value="Pkinase"/>
    <property type="match status" value="1"/>
</dbReference>
<keyword evidence="2 5" id="KW-0547">Nucleotide-binding</keyword>
<dbReference type="InterPro" id="IPR011009">
    <property type="entry name" value="Kinase-like_dom_sf"/>
</dbReference>
<dbReference type="PANTHER" id="PTHR43289">
    <property type="entry name" value="MITOGEN-ACTIVATED PROTEIN KINASE KINASE KINASE 20-RELATED"/>
    <property type="match status" value="1"/>
</dbReference>
<dbReference type="InterPro" id="IPR008271">
    <property type="entry name" value="Ser/Thr_kinase_AS"/>
</dbReference>
<name>A0A8J2U6K0_9GAMM</name>
<comment type="caution">
    <text evidence="7">The sequence shown here is derived from an EMBL/GenBank/DDBJ whole genome shotgun (WGS) entry which is preliminary data.</text>
</comment>
<evidence type="ECO:0000259" key="6">
    <source>
        <dbReference type="PROSITE" id="PS50011"/>
    </source>
</evidence>
<proteinExistence type="predicted"/>
<dbReference type="AlphaFoldDB" id="A0A8J2U6K0"/>
<evidence type="ECO:0000256" key="1">
    <source>
        <dbReference type="ARBA" id="ARBA00022679"/>
    </source>
</evidence>
<dbReference type="PANTHER" id="PTHR43289:SF6">
    <property type="entry name" value="SERINE_THREONINE-PROTEIN KINASE NEKL-3"/>
    <property type="match status" value="1"/>
</dbReference>
<keyword evidence="8" id="KW-1185">Reference proteome</keyword>
<organism evidence="7 8">
    <name type="scientific">Neiella marina</name>
    <dbReference type="NCBI Taxonomy" id="508461"/>
    <lineage>
        <taxon>Bacteria</taxon>
        <taxon>Pseudomonadati</taxon>
        <taxon>Pseudomonadota</taxon>
        <taxon>Gammaproteobacteria</taxon>
        <taxon>Alteromonadales</taxon>
        <taxon>Echinimonadaceae</taxon>
        <taxon>Neiella</taxon>
    </lineage>
</organism>
<dbReference type="InterPro" id="IPR017441">
    <property type="entry name" value="Protein_kinase_ATP_BS"/>
</dbReference>
<feature type="binding site" evidence="5">
    <location>
        <position position="398"/>
    </location>
    <ligand>
        <name>ATP</name>
        <dbReference type="ChEBI" id="CHEBI:30616"/>
    </ligand>
</feature>
<dbReference type="PROSITE" id="PS50011">
    <property type="entry name" value="PROTEIN_KINASE_DOM"/>
    <property type="match status" value="1"/>
</dbReference>
<dbReference type="GO" id="GO:0005524">
    <property type="term" value="F:ATP binding"/>
    <property type="evidence" value="ECO:0007669"/>
    <property type="project" value="UniProtKB-UniRule"/>
</dbReference>
<evidence type="ECO:0000256" key="4">
    <source>
        <dbReference type="ARBA" id="ARBA00022840"/>
    </source>
</evidence>
<evidence type="ECO:0000313" key="7">
    <source>
        <dbReference type="EMBL" id="GGA81989.1"/>
    </source>
</evidence>
<dbReference type="RefSeq" id="WP_087506208.1">
    <property type="nucleotide sequence ID" value="NZ_BMDX01000013.1"/>
</dbReference>
<dbReference type="OrthoDB" id="9801841at2"/>
<evidence type="ECO:0000256" key="5">
    <source>
        <dbReference type="PROSITE-ProRule" id="PRU10141"/>
    </source>
</evidence>
<keyword evidence="1" id="KW-0808">Transferase</keyword>
<accession>A0A8J2U6K0</accession>
<dbReference type="GO" id="GO:0004674">
    <property type="term" value="F:protein serine/threonine kinase activity"/>
    <property type="evidence" value="ECO:0007669"/>
    <property type="project" value="UniProtKB-KW"/>
</dbReference>
<evidence type="ECO:0000256" key="2">
    <source>
        <dbReference type="ARBA" id="ARBA00022741"/>
    </source>
</evidence>
<dbReference type="PROSITE" id="PS00107">
    <property type="entry name" value="PROTEIN_KINASE_ATP"/>
    <property type="match status" value="1"/>
</dbReference>
<dbReference type="Gene3D" id="1.10.510.10">
    <property type="entry name" value="Transferase(Phosphotransferase) domain 1"/>
    <property type="match status" value="1"/>
</dbReference>
<dbReference type="SMART" id="SM00220">
    <property type="entry name" value="S_TKc"/>
    <property type="match status" value="1"/>
</dbReference>
<dbReference type="Proteomes" id="UP000619743">
    <property type="component" value="Unassembled WGS sequence"/>
</dbReference>
<feature type="domain" description="Protein kinase" evidence="6">
    <location>
        <begin position="369"/>
        <end position="635"/>
    </location>
</feature>
<reference evidence="8" key="1">
    <citation type="journal article" date="2019" name="Int. J. Syst. Evol. Microbiol.">
        <title>The Global Catalogue of Microorganisms (GCM) 10K type strain sequencing project: providing services to taxonomists for standard genome sequencing and annotation.</title>
        <authorList>
            <consortium name="The Broad Institute Genomics Platform"/>
            <consortium name="The Broad Institute Genome Sequencing Center for Infectious Disease"/>
            <person name="Wu L."/>
            <person name="Ma J."/>
        </authorList>
    </citation>
    <scope>NUCLEOTIDE SEQUENCE [LARGE SCALE GENOMIC DNA]</scope>
    <source>
        <strain evidence="8">CGMCC 1.10130</strain>
    </source>
</reference>
<evidence type="ECO:0000313" key="8">
    <source>
        <dbReference type="Proteomes" id="UP000619743"/>
    </source>
</evidence>
<sequence length="679" mass="75782">MSTDSGQTRLTLSPQRKKRSRRENLTLVVLATALVLSVLAYVISTHIIEGVEESYQHRLTQQIETHENIIQRWYQAELIHAQFLADELALPALFNNYLQSASAKDRSAIHALLKRYTESVSAIGYAIADNTGKVILSSHKAAEDGQLTPKMTYFVHQTLASGVHMSALENSKQLFPKLDISIPIILVGIALQHDDQQHVAISVLDPETELKYLTEIFDKDDFTHSYIVNGDGVLISPMSMTLPEQQQQRLDPDNDDLLFNLRLTRANSDQLIKSVQSVIQQQSGVNVDGYKDFRGIDVMGAWAWEPALEIGLVIEVERDEAFNLMSPLVYSQYGLLALVSLAIAGLSVLRYRLSHMAQQIDDLSKLGNYRLQQKIGEGGMGSVYRAKHALLQRPTAVKLLRRDQSTPENIQRFELEVQQTALLRHPNTIEIFDFGMTETGRFFYVMELLNGFSLAELIEQRGPQPEARVIHIIKQLCQSLDEAHGKGLIHRDIKPANIMLCQLGGQADFVKVLDFGLVKDIGSNQDMALTQTQSIAGTAAYIAPERLSDPLAASVAVDIYSIGVVAYNLLTANSPFVADTPMEMVAKMLSEAPKDLNAQFDGKISAPFETLIMSCLSRQPEDRPQDCQQVLNTLYQLAESQPWSEQLATGSWQQDADILLAQRDQQDVQAVDLTEELTR</sequence>
<protein>
    <submittedName>
        <fullName evidence="7">Serine/threonine protein kinase</fullName>
    </submittedName>
</protein>
<keyword evidence="3 7" id="KW-0418">Kinase</keyword>
<gene>
    <name evidence="7" type="ORF">GCM10011369_24960</name>
</gene>
<dbReference type="InterPro" id="IPR000719">
    <property type="entry name" value="Prot_kinase_dom"/>
</dbReference>
<dbReference type="PROSITE" id="PS00108">
    <property type="entry name" value="PROTEIN_KINASE_ST"/>
    <property type="match status" value="1"/>
</dbReference>